<evidence type="ECO:0000256" key="1">
    <source>
        <dbReference type="SAM" id="SignalP"/>
    </source>
</evidence>
<name>A0A9K3Q3D2_9STRA</name>
<organism evidence="2 3">
    <name type="scientific">Nitzschia inconspicua</name>
    <dbReference type="NCBI Taxonomy" id="303405"/>
    <lineage>
        <taxon>Eukaryota</taxon>
        <taxon>Sar</taxon>
        <taxon>Stramenopiles</taxon>
        <taxon>Ochrophyta</taxon>
        <taxon>Bacillariophyta</taxon>
        <taxon>Bacillariophyceae</taxon>
        <taxon>Bacillariophycidae</taxon>
        <taxon>Bacillariales</taxon>
        <taxon>Bacillariaceae</taxon>
        <taxon>Nitzschia</taxon>
    </lineage>
</organism>
<reference evidence="2" key="1">
    <citation type="journal article" date="2021" name="Sci. Rep.">
        <title>Diploid genomic architecture of Nitzschia inconspicua, an elite biomass production diatom.</title>
        <authorList>
            <person name="Oliver A."/>
            <person name="Podell S."/>
            <person name="Pinowska A."/>
            <person name="Traller J.C."/>
            <person name="Smith S.R."/>
            <person name="McClure R."/>
            <person name="Beliaev A."/>
            <person name="Bohutskyi P."/>
            <person name="Hill E.A."/>
            <person name="Rabines A."/>
            <person name="Zheng H."/>
            <person name="Allen L.Z."/>
            <person name="Kuo A."/>
            <person name="Grigoriev I.V."/>
            <person name="Allen A.E."/>
            <person name="Hazlebeck D."/>
            <person name="Allen E.E."/>
        </authorList>
    </citation>
    <scope>NUCLEOTIDE SEQUENCE</scope>
    <source>
        <strain evidence="2">Hildebrandi</strain>
    </source>
</reference>
<reference evidence="2" key="2">
    <citation type="submission" date="2021-04" db="EMBL/GenBank/DDBJ databases">
        <authorList>
            <person name="Podell S."/>
        </authorList>
    </citation>
    <scope>NUCLEOTIDE SEQUENCE</scope>
    <source>
        <strain evidence="2">Hildebrandi</strain>
    </source>
</reference>
<keyword evidence="3" id="KW-1185">Reference proteome</keyword>
<gene>
    <name evidence="2" type="ORF">IV203_029554</name>
</gene>
<dbReference type="AlphaFoldDB" id="A0A9K3Q3D2"/>
<feature type="chain" id="PRO_5039941595" evidence="1">
    <location>
        <begin position="21"/>
        <end position="130"/>
    </location>
</feature>
<keyword evidence="1" id="KW-0732">Signal</keyword>
<evidence type="ECO:0000313" key="2">
    <source>
        <dbReference type="EMBL" id="KAG7366884.1"/>
    </source>
</evidence>
<dbReference type="EMBL" id="JAGRRH010000007">
    <property type="protein sequence ID" value="KAG7366884.1"/>
    <property type="molecule type" value="Genomic_DNA"/>
</dbReference>
<sequence length="130" mass="14312">MTKVSAIALLFSALIALSNGFCPIRSSSTRPSTAVYDGDGTGGWGIGGQREMIPEEFARGDRTYFEGYKTKQQGDFMNQIQQEKEALKKSELEELLGVARIAGIDVKDPSKRLNKFEVDVMDDDDLDVSV</sequence>
<protein>
    <submittedName>
        <fullName evidence="2">Uncharacterized protein</fullName>
    </submittedName>
</protein>
<proteinExistence type="predicted"/>
<feature type="signal peptide" evidence="1">
    <location>
        <begin position="1"/>
        <end position="20"/>
    </location>
</feature>
<evidence type="ECO:0000313" key="3">
    <source>
        <dbReference type="Proteomes" id="UP000693970"/>
    </source>
</evidence>
<dbReference type="Proteomes" id="UP000693970">
    <property type="component" value="Unassembled WGS sequence"/>
</dbReference>
<accession>A0A9K3Q3D2</accession>
<dbReference type="OrthoDB" id="47243at2759"/>
<comment type="caution">
    <text evidence="2">The sequence shown here is derived from an EMBL/GenBank/DDBJ whole genome shotgun (WGS) entry which is preliminary data.</text>
</comment>